<reference evidence="9 10" key="1">
    <citation type="journal article" date="2018" name="Sci. Rep.">
        <title>Raphidocelis subcapitata (=Pseudokirchneriella subcapitata) provides an insight into genome evolution and environmental adaptations in the Sphaeropleales.</title>
        <authorList>
            <person name="Suzuki S."/>
            <person name="Yamaguchi H."/>
            <person name="Nakajima N."/>
            <person name="Kawachi M."/>
        </authorList>
    </citation>
    <scope>NUCLEOTIDE SEQUENCE [LARGE SCALE GENOMIC DNA]</scope>
    <source>
        <strain evidence="9 10">NIES-35</strain>
    </source>
</reference>
<dbReference type="PANTHER" id="PTHR42811">
    <property type="entry name" value="SERINE ACETYLTRANSFERASE"/>
    <property type="match status" value="1"/>
</dbReference>
<protein>
    <recommendedName>
        <fullName evidence="3">serine O-acetyltransferase</fullName>
        <ecNumber evidence="3">2.3.1.30</ecNumber>
    </recommendedName>
</protein>
<comment type="caution">
    <text evidence="9">The sequence shown here is derived from an EMBL/GenBank/DDBJ whole genome shotgun (WGS) entry which is preliminary data.</text>
</comment>
<dbReference type="InterPro" id="IPR011004">
    <property type="entry name" value="Trimer_LpxA-like_sf"/>
</dbReference>
<dbReference type="InterPro" id="IPR010493">
    <property type="entry name" value="Ser_AcTrfase_N"/>
</dbReference>
<dbReference type="EMBL" id="BDRX01000090">
    <property type="protein sequence ID" value="GBF96996.1"/>
    <property type="molecule type" value="Genomic_DNA"/>
</dbReference>
<dbReference type="Pfam" id="PF06426">
    <property type="entry name" value="SATase_N"/>
    <property type="match status" value="1"/>
</dbReference>
<keyword evidence="5 9" id="KW-0808">Transferase</keyword>
<dbReference type="Gene3D" id="1.10.3130.10">
    <property type="entry name" value="serine acetyltransferase, domain 1"/>
    <property type="match status" value="1"/>
</dbReference>
<dbReference type="FunFam" id="2.160.10.10:FF:000002">
    <property type="entry name" value="Serine acetyltransferase"/>
    <property type="match status" value="1"/>
</dbReference>
<evidence type="ECO:0000256" key="6">
    <source>
        <dbReference type="ARBA" id="ARBA00023315"/>
    </source>
</evidence>
<evidence type="ECO:0000259" key="8">
    <source>
        <dbReference type="SMART" id="SM00971"/>
    </source>
</evidence>
<evidence type="ECO:0000313" key="10">
    <source>
        <dbReference type="Proteomes" id="UP000247498"/>
    </source>
</evidence>
<evidence type="ECO:0000256" key="5">
    <source>
        <dbReference type="ARBA" id="ARBA00022679"/>
    </source>
</evidence>
<dbReference type="InterPro" id="IPR042122">
    <property type="entry name" value="Ser_AcTrfase_N_sf"/>
</dbReference>
<dbReference type="EC" id="2.3.1.30" evidence="3"/>
<dbReference type="Gene3D" id="2.160.10.10">
    <property type="entry name" value="Hexapeptide repeat proteins"/>
    <property type="match status" value="1"/>
</dbReference>
<dbReference type="CDD" id="cd03354">
    <property type="entry name" value="LbH_SAT"/>
    <property type="match status" value="1"/>
</dbReference>
<keyword evidence="4" id="KW-0028">Amino-acid biosynthesis</keyword>
<dbReference type="GO" id="GO:0009001">
    <property type="term" value="F:serine O-acetyltransferase activity"/>
    <property type="evidence" value="ECO:0007669"/>
    <property type="project" value="UniProtKB-EC"/>
</dbReference>
<evidence type="ECO:0000256" key="7">
    <source>
        <dbReference type="SAM" id="MobiDB-lite"/>
    </source>
</evidence>
<dbReference type="SMART" id="SM00971">
    <property type="entry name" value="SATase_N"/>
    <property type="match status" value="1"/>
</dbReference>
<feature type="compositionally biased region" description="Low complexity" evidence="7">
    <location>
        <begin position="380"/>
        <end position="395"/>
    </location>
</feature>
<dbReference type="InParanoid" id="A0A2V0PAX0"/>
<dbReference type="UniPathway" id="UPA00136">
    <property type="reaction ID" value="UER00199"/>
</dbReference>
<keyword evidence="6" id="KW-0012">Acyltransferase</keyword>
<sequence>MRCRTAGKALPRGRCCTGRVRAAGRPSAPYEASQSLADPAGGCSIDVAQPAARPGSAKGAAAAAAAAAAAHPPAGSWQQQRPDDIPWTQLTFPFYSQPAEPGPSRPPPRATTPAASVWDAIRTEAAADAAQEPLLSSFLYASVLAHGSFQAALAFVLANRLASAVMLPVQLLEAFQEVLATEPGLVDAALADVAACFERDPSCASHSQALLYAKGFHALQTHRIAHALWARGRSVLALALQSRASEVLAVDIHPAARFGAGVFLGGGGIVVGATAVVGDGASLLQNVTLGGTGKESGDRHPKVGARVLVGANSSVLGNIPIGEGAQVAAGSVVLKPVPPHTLVAGSPAKAVGQIQGNPAAMLPHNDARLAAPEAQGSGGPAARAAATGAPPEYII</sequence>
<dbReference type="SUPFAM" id="SSF51161">
    <property type="entry name" value="Trimeric LpxA-like enzymes"/>
    <property type="match status" value="1"/>
</dbReference>
<organism evidence="9 10">
    <name type="scientific">Raphidocelis subcapitata</name>
    <dbReference type="NCBI Taxonomy" id="307507"/>
    <lineage>
        <taxon>Eukaryota</taxon>
        <taxon>Viridiplantae</taxon>
        <taxon>Chlorophyta</taxon>
        <taxon>core chlorophytes</taxon>
        <taxon>Chlorophyceae</taxon>
        <taxon>CS clade</taxon>
        <taxon>Sphaeropleales</taxon>
        <taxon>Selenastraceae</taxon>
        <taxon>Raphidocelis</taxon>
    </lineage>
</organism>
<dbReference type="InterPro" id="IPR045304">
    <property type="entry name" value="LbH_SAT"/>
</dbReference>
<dbReference type="InterPro" id="IPR018357">
    <property type="entry name" value="Hexapep_transf_CS"/>
</dbReference>
<evidence type="ECO:0000256" key="4">
    <source>
        <dbReference type="ARBA" id="ARBA00022605"/>
    </source>
</evidence>
<accession>A0A2V0PAX0</accession>
<keyword evidence="10" id="KW-1185">Reference proteome</keyword>
<dbReference type="STRING" id="307507.A0A2V0PAX0"/>
<evidence type="ECO:0000313" key="9">
    <source>
        <dbReference type="EMBL" id="GBF96996.1"/>
    </source>
</evidence>
<comment type="pathway">
    <text evidence="1">Amino-acid biosynthesis; L-cysteine biosynthesis; L-cysteine from L-serine: step 1/2.</text>
</comment>
<dbReference type="Proteomes" id="UP000247498">
    <property type="component" value="Unassembled WGS sequence"/>
</dbReference>
<name>A0A2V0PAX0_9CHLO</name>
<dbReference type="PROSITE" id="PS00101">
    <property type="entry name" value="HEXAPEP_TRANSFERASES"/>
    <property type="match status" value="1"/>
</dbReference>
<dbReference type="GO" id="GO:0005737">
    <property type="term" value="C:cytoplasm"/>
    <property type="evidence" value="ECO:0007669"/>
    <property type="project" value="InterPro"/>
</dbReference>
<evidence type="ECO:0000256" key="1">
    <source>
        <dbReference type="ARBA" id="ARBA00004876"/>
    </source>
</evidence>
<evidence type="ECO:0000256" key="2">
    <source>
        <dbReference type="ARBA" id="ARBA00007274"/>
    </source>
</evidence>
<dbReference type="AlphaFoldDB" id="A0A2V0PAX0"/>
<feature type="region of interest" description="Disordered" evidence="7">
    <location>
        <begin position="370"/>
        <end position="395"/>
    </location>
</feature>
<gene>
    <name evidence="9" type="ORF">Rsub_09793</name>
</gene>
<evidence type="ECO:0000256" key="3">
    <source>
        <dbReference type="ARBA" id="ARBA00013266"/>
    </source>
</evidence>
<proteinExistence type="inferred from homology"/>
<dbReference type="OrthoDB" id="25818at2759"/>
<dbReference type="GO" id="GO:0006535">
    <property type="term" value="P:cysteine biosynthetic process from serine"/>
    <property type="evidence" value="ECO:0007669"/>
    <property type="project" value="InterPro"/>
</dbReference>
<comment type="similarity">
    <text evidence="2">Belongs to the transferase hexapeptide repeat family.</text>
</comment>
<feature type="domain" description="Serine acetyltransferase N-terminal" evidence="8">
    <location>
        <begin position="117"/>
        <end position="221"/>
    </location>
</feature>